<dbReference type="Pfam" id="PF01454">
    <property type="entry name" value="MAGE"/>
    <property type="match status" value="1"/>
</dbReference>
<gene>
    <name evidence="3" type="ORF">GW7_18562</name>
</gene>
<dbReference type="SMART" id="SM01373">
    <property type="entry name" value="MAGE"/>
    <property type="match status" value="1"/>
</dbReference>
<evidence type="ECO:0000256" key="1">
    <source>
        <dbReference type="SAM" id="MobiDB-lite"/>
    </source>
</evidence>
<dbReference type="GO" id="GO:0005634">
    <property type="term" value="C:nucleus"/>
    <property type="evidence" value="ECO:0007669"/>
    <property type="project" value="TreeGrafter"/>
</dbReference>
<sequence>MSFSYSPPAARLGGHAWLFQRIPCASTPSDGQYEEMRGSSRAALFNNYYWGNPHGPVEMLERFILHKFNLKQLFTKDEMLKVTTWKNRDEFVEIFKSACGHLEAGFAVEGREVDSTHHSYILASMLSLPNNGRILPGRGYPKTGLLMNVLAVIFMKGNCVAKEDIWRFLKKMGMYPGRKHLVFGDPKKLFTQNLVRLKYLVYQQVPGSDPPCHEFLWGPEAHTETNKLKVLKFLSRVNKASLAYFSSLYEISKRDEVERAQTTGAAKDGCTAKPSAVSMATDPTASSSPVDV</sequence>
<accession>G5BTP7</accession>
<dbReference type="EMBL" id="JH171761">
    <property type="protein sequence ID" value="EHB12658.1"/>
    <property type="molecule type" value="Genomic_DNA"/>
</dbReference>
<evidence type="ECO:0000259" key="2">
    <source>
        <dbReference type="PROSITE" id="PS50838"/>
    </source>
</evidence>
<dbReference type="AlphaFoldDB" id="G5BTP7"/>
<proteinExistence type="predicted"/>
<evidence type="ECO:0000313" key="3">
    <source>
        <dbReference type="EMBL" id="EHB12658.1"/>
    </source>
</evidence>
<dbReference type="InParanoid" id="G5BTP7"/>
<dbReference type="PANTHER" id="PTHR11736">
    <property type="entry name" value="MELANOMA-ASSOCIATED ANTIGEN MAGE ANTIGEN"/>
    <property type="match status" value="1"/>
</dbReference>
<dbReference type="Gene3D" id="1.10.10.1210">
    <property type="entry name" value="MAGE homology domain, winged helix WH2 motif"/>
    <property type="match status" value="1"/>
</dbReference>
<dbReference type="STRING" id="10181.G5BTP7"/>
<dbReference type="Proteomes" id="UP000006813">
    <property type="component" value="Unassembled WGS sequence"/>
</dbReference>
<dbReference type="InterPro" id="IPR041898">
    <property type="entry name" value="MAGE_WH1"/>
</dbReference>
<dbReference type="InterPro" id="IPR002190">
    <property type="entry name" value="MHD_dom"/>
</dbReference>
<feature type="region of interest" description="Disordered" evidence="1">
    <location>
        <begin position="262"/>
        <end position="292"/>
    </location>
</feature>
<dbReference type="PANTHER" id="PTHR11736:SF161">
    <property type="entry name" value="MAGE FAMILY MEMBER B11"/>
    <property type="match status" value="1"/>
</dbReference>
<organism evidence="3 4">
    <name type="scientific">Heterocephalus glaber</name>
    <name type="common">Naked mole rat</name>
    <dbReference type="NCBI Taxonomy" id="10181"/>
    <lineage>
        <taxon>Eukaryota</taxon>
        <taxon>Metazoa</taxon>
        <taxon>Chordata</taxon>
        <taxon>Craniata</taxon>
        <taxon>Vertebrata</taxon>
        <taxon>Euteleostomi</taxon>
        <taxon>Mammalia</taxon>
        <taxon>Eutheria</taxon>
        <taxon>Euarchontoglires</taxon>
        <taxon>Glires</taxon>
        <taxon>Rodentia</taxon>
        <taxon>Hystricomorpha</taxon>
        <taxon>Bathyergidae</taxon>
        <taxon>Heterocephalus</taxon>
    </lineage>
</organism>
<evidence type="ECO:0000313" key="4">
    <source>
        <dbReference type="Proteomes" id="UP000006813"/>
    </source>
</evidence>
<dbReference type="InterPro" id="IPR037445">
    <property type="entry name" value="MAGE"/>
</dbReference>
<dbReference type="InterPro" id="IPR041899">
    <property type="entry name" value="MAGE_WH2"/>
</dbReference>
<dbReference type="PROSITE" id="PS50838">
    <property type="entry name" value="MAGE"/>
    <property type="match status" value="1"/>
</dbReference>
<feature type="compositionally biased region" description="Polar residues" evidence="1">
    <location>
        <begin position="281"/>
        <end position="292"/>
    </location>
</feature>
<reference evidence="3 4" key="1">
    <citation type="journal article" date="2011" name="Nature">
        <title>Genome sequencing reveals insights into physiology and longevity of the naked mole rat.</title>
        <authorList>
            <person name="Kim E.B."/>
            <person name="Fang X."/>
            <person name="Fushan A.A."/>
            <person name="Huang Z."/>
            <person name="Lobanov A.V."/>
            <person name="Han L."/>
            <person name="Marino S.M."/>
            <person name="Sun X."/>
            <person name="Turanov A.A."/>
            <person name="Yang P."/>
            <person name="Yim S.H."/>
            <person name="Zhao X."/>
            <person name="Kasaikina M.V."/>
            <person name="Stoletzki N."/>
            <person name="Peng C."/>
            <person name="Polak P."/>
            <person name="Xiong Z."/>
            <person name="Kiezun A."/>
            <person name="Zhu Y."/>
            <person name="Chen Y."/>
            <person name="Kryukov G.V."/>
            <person name="Zhang Q."/>
            <person name="Peshkin L."/>
            <person name="Yang L."/>
            <person name="Bronson R.T."/>
            <person name="Buffenstein R."/>
            <person name="Wang B."/>
            <person name="Han C."/>
            <person name="Li Q."/>
            <person name="Chen L."/>
            <person name="Zhao W."/>
            <person name="Sunyaev S.R."/>
            <person name="Park T.J."/>
            <person name="Zhang G."/>
            <person name="Wang J."/>
            <person name="Gladyshev V.N."/>
        </authorList>
    </citation>
    <scope>NUCLEOTIDE SEQUENCE [LARGE SCALE GENOMIC DNA]</scope>
</reference>
<protein>
    <submittedName>
        <fullName evidence="3">Melanoma-associated antigen B3</fullName>
    </submittedName>
</protein>
<dbReference type="FunFam" id="1.10.10.1210:FF:000001">
    <property type="entry name" value="melanoma-associated antigen D1"/>
    <property type="match status" value="1"/>
</dbReference>
<dbReference type="eggNOG" id="KOG4562">
    <property type="taxonomic scope" value="Eukaryota"/>
</dbReference>
<dbReference type="Gene3D" id="1.10.10.1200">
    <property type="entry name" value="MAGE homology domain, winged helix WH1 motif"/>
    <property type="match status" value="1"/>
</dbReference>
<feature type="domain" description="MAGE" evidence="2">
    <location>
        <begin position="53"/>
        <end position="252"/>
    </location>
</feature>
<dbReference type="GO" id="GO:0000122">
    <property type="term" value="P:negative regulation of transcription by RNA polymerase II"/>
    <property type="evidence" value="ECO:0007669"/>
    <property type="project" value="TreeGrafter"/>
</dbReference>
<name>G5BTP7_HETGA</name>